<comment type="caution">
    <text evidence="1">The sequence shown here is derived from an EMBL/GenBank/DDBJ whole genome shotgun (WGS) entry which is preliminary data.</text>
</comment>
<reference evidence="1 2" key="1">
    <citation type="submission" date="2020-10" db="EMBL/GenBank/DDBJ databases">
        <title>The Coptis chinensis genome and diversification of protoberbering-type alkaloids.</title>
        <authorList>
            <person name="Wang B."/>
            <person name="Shu S."/>
            <person name="Song C."/>
            <person name="Liu Y."/>
        </authorList>
    </citation>
    <scope>NUCLEOTIDE SEQUENCE [LARGE SCALE GENOMIC DNA]</scope>
    <source>
        <strain evidence="1">HL-2020</strain>
        <tissue evidence="1">Leaf</tissue>
    </source>
</reference>
<dbReference type="EMBL" id="JADFTS010000001">
    <property type="protein sequence ID" value="KAF9624104.1"/>
    <property type="molecule type" value="Genomic_DNA"/>
</dbReference>
<dbReference type="AlphaFoldDB" id="A0A835IVD9"/>
<dbReference type="InterPro" id="IPR040183">
    <property type="entry name" value="THUMPD1-like"/>
</dbReference>
<evidence type="ECO:0000313" key="1">
    <source>
        <dbReference type="EMBL" id="KAF9624104.1"/>
    </source>
</evidence>
<organism evidence="1 2">
    <name type="scientific">Coptis chinensis</name>
    <dbReference type="NCBI Taxonomy" id="261450"/>
    <lineage>
        <taxon>Eukaryota</taxon>
        <taxon>Viridiplantae</taxon>
        <taxon>Streptophyta</taxon>
        <taxon>Embryophyta</taxon>
        <taxon>Tracheophyta</taxon>
        <taxon>Spermatophyta</taxon>
        <taxon>Magnoliopsida</taxon>
        <taxon>Ranunculales</taxon>
        <taxon>Ranunculaceae</taxon>
        <taxon>Coptidoideae</taxon>
        <taxon>Coptis</taxon>
    </lineage>
</organism>
<sequence length="249" mass="27490">MAEEKQEEEKELKLTKEKVMTPWEQHSAVISIPRFDYNAPSSLLQHSHSGFLITCPISQGLKETSGSSALVEGNGEKEILSLVKLTRSGLLLFIFPKNNSSDSTDIVSQIFHSLESGNLKSLKWCHRIFPVQATCGLNENDLRAVVSNLLKLFLDSEQNKFQKPTKFTLRITEGGMDETELKSHKSNAKDSNSLALLDRNKCFALVASVIKDMMTDSVVDLKSPEVPNGSVVVAVSVLPQNLISTKQSS</sequence>
<dbReference type="PANTHER" id="PTHR13452:SF13">
    <property type="entry name" value="OS02G0672400 PROTEIN"/>
    <property type="match status" value="1"/>
</dbReference>
<gene>
    <name evidence="1" type="ORF">IFM89_007802</name>
</gene>
<dbReference type="GO" id="GO:0006400">
    <property type="term" value="P:tRNA modification"/>
    <property type="evidence" value="ECO:0007669"/>
    <property type="project" value="InterPro"/>
</dbReference>
<dbReference type="Proteomes" id="UP000631114">
    <property type="component" value="Unassembled WGS sequence"/>
</dbReference>
<dbReference type="PANTHER" id="PTHR13452">
    <property type="entry name" value="THUMP DOMAIN CONTAINING PROTEIN 1-RELATED"/>
    <property type="match status" value="1"/>
</dbReference>
<protein>
    <recommendedName>
        <fullName evidence="3">THUMP domain-containing protein</fullName>
    </recommendedName>
</protein>
<keyword evidence="2" id="KW-1185">Reference proteome</keyword>
<accession>A0A835IVD9</accession>
<name>A0A835IVD9_9MAGN</name>
<proteinExistence type="predicted"/>
<evidence type="ECO:0000313" key="2">
    <source>
        <dbReference type="Proteomes" id="UP000631114"/>
    </source>
</evidence>
<dbReference type="GO" id="GO:0003723">
    <property type="term" value="F:RNA binding"/>
    <property type="evidence" value="ECO:0007669"/>
    <property type="project" value="InterPro"/>
</dbReference>
<evidence type="ECO:0008006" key="3">
    <source>
        <dbReference type="Google" id="ProtNLM"/>
    </source>
</evidence>
<dbReference type="OrthoDB" id="367221at2759"/>